<dbReference type="GO" id="GO:0016779">
    <property type="term" value="F:nucleotidyltransferase activity"/>
    <property type="evidence" value="ECO:0007669"/>
    <property type="project" value="UniProtKB-KW"/>
</dbReference>
<dbReference type="Pfam" id="PF00665">
    <property type="entry name" value="rve"/>
    <property type="match status" value="1"/>
</dbReference>
<dbReference type="InterPro" id="IPR041588">
    <property type="entry name" value="Integrase_H2C2"/>
</dbReference>
<dbReference type="PANTHER" id="PTHR37984:SF5">
    <property type="entry name" value="PROTEIN NYNRIN-LIKE"/>
    <property type="match status" value="1"/>
</dbReference>
<dbReference type="GO" id="GO:0004523">
    <property type="term" value="F:RNA-DNA hybrid ribonuclease activity"/>
    <property type="evidence" value="ECO:0007669"/>
    <property type="project" value="InterPro"/>
</dbReference>
<feature type="region of interest" description="Disordered" evidence="7">
    <location>
        <begin position="241"/>
        <end position="263"/>
    </location>
</feature>
<dbReference type="InterPro" id="IPR005162">
    <property type="entry name" value="Retrotrans_gag_dom"/>
</dbReference>
<dbReference type="EMBL" id="JAHRHJ020003813">
    <property type="protein sequence ID" value="KAH9291042.1"/>
    <property type="molecule type" value="Genomic_DNA"/>
</dbReference>
<evidence type="ECO:0000259" key="8">
    <source>
        <dbReference type="PROSITE" id="PS50878"/>
    </source>
</evidence>
<dbReference type="SUPFAM" id="SSF53098">
    <property type="entry name" value="Ribonuclease H-like"/>
    <property type="match status" value="2"/>
</dbReference>
<protein>
    <submittedName>
        <fullName evidence="11">Uncharacterized protein</fullName>
    </submittedName>
</protein>
<feature type="domain" description="Integrase catalytic" evidence="10">
    <location>
        <begin position="1535"/>
        <end position="1695"/>
    </location>
</feature>
<keyword evidence="3" id="KW-0540">Nuclease</keyword>
<dbReference type="CDD" id="cd09279">
    <property type="entry name" value="RNase_HI_like"/>
    <property type="match status" value="1"/>
</dbReference>
<feature type="domain" description="Reverse transcriptase" evidence="8">
    <location>
        <begin position="994"/>
        <end position="1173"/>
    </location>
</feature>
<dbReference type="SUPFAM" id="SSF56672">
    <property type="entry name" value="DNA/RNA polymerases"/>
    <property type="match status" value="1"/>
</dbReference>
<dbReference type="InterPro" id="IPR000477">
    <property type="entry name" value="RT_dom"/>
</dbReference>
<dbReference type="GO" id="GO:0006310">
    <property type="term" value="P:DNA recombination"/>
    <property type="evidence" value="ECO:0007669"/>
    <property type="project" value="UniProtKB-KW"/>
</dbReference>
<dbReference type="Pfam" id="PF17919">
    <property type="entry name" value="RT_RNaseH_2"/>
    <property type="match status" value="1"/>
</dbReference>
<keyword evidence="1" id="KW-0808">Transferase</keyword>
<keyword evidence="6" id="KW-0511">Multifunctional enzyme</keyword>
<reference evidence="11 12" key="1">
    <citation type="journal article" date="2021" name="Nat. Plants">
        <title>The Taxus genome provides insights into paclitaxel biosynthesis.</title>
        <authorList>
            <person name="Xiong X."/>
            <person name="Gou J."/>
            <person name="Liao Q."/>
            <person name="Li Y."/>
            <person name="Zhou Q."/>
            <person name="Bi G."/>
            <person name="Li C."/>
            <person name="Du R."/>
            <person name="Wang X."/>
            <person name="Sun T."/>
            <person name="Guo L."/>
            <person name="Liang H."/>
            <person name="Lu P."/>
            <person name="Wu Y."/>
            <person name="Zhang Z."/>
            <person name="Ro D.K."/>
            <person name="Shang Y."/>
            <person name="Huang S."/>
            <person name="Yan J."/>
        </authorList>
    </citation>
    <scope>NUCLEOTIDE SEQUENCE [LARGE SCALE GENOMIC DNA]</scope>
    <source>
        <strain evidence="11">Ta-2019</strain>
    </source>
</reference>
<dbReference type="Pfam" id="PF00078">
    <property type="entry name" value="RVT_1"/>
    <property type="match status" value="1"/>
</dbReference>
<dbReference type="GO" id="GO:0015074">
    <property type="term" value="P:DNA integration"/>
    <property type="evidence" value="ECO:0007669"/>
    <property type="project" value="InterPro"/>
</dbReference>
<evidence type="ECO:0000256" key="3">
    <source>
        <dbReference type="ARBA" id="ARBA00022722"/>
    </source>
</evidence>
<evidence type="ECO:0000256" key="1">
    <source>
        <dbReference type="ARBA" id="ARBA00022679"/>
    </source>
</evidence>
<dbReference type="PANTHER" id="PTHR37984">
    <property type="entry name" value="PROTEIN CBG26694"/>
    <property type="match status" value="1"/>
</dbReference>
<evidence type="ECO:0000256" key="4">
    <source>
        <dbReference type="ARBA" id="ARBA00022759"/>
    </source>
</evidence>
<keyword evidence="2" id="KW-0548">Nucleotidyltransferase</keyword>
<name>A0AA38F7D8_TAXCH</name>
<evidence type="ECO:0000259" key="9">
    <source>
        <dbReference type="PROSITE" id="PS50879"/>
    </source>
</evidence>
<dbReference type="Gene3D" id="1.10.340.70">
    <property type="match status" value="1"/>
</dbReference>
<dbReference type="PROSITE" id="PS50994">
    <property type="entry name" value="INTEGRASE"/>
    <property type="match status" value="1"/>
</dbReference>
<dbReference type="InterPro" id="IPR043128">
    <property type="entry name" value="Rev_trsase/Diguanyl_cyclase"/>
</dbReference>
<keyword evidence="4" id="KW-0255">Endonuclease</keyword>
<dbReference type="FunFam" id="3.30.70.270:FF:000020">
    <property type="entry name" value="Transposon Tf2-6 polyprotein-like Protein"/>
    <property type="match status" value="1"/>
</dbReference>
<proteinExistence type="predicted"/>
<dbReference type="PROSITE" id="PS50879">
    <property type="entry name" value="RNASE_H_1"/>
    <property type="match status" value="1"/>
</dbReference>
<dbReference type="Pfam" id="PF17921">
    <property type="entry name" value="Integrase_H2C2"/>
    <property type="match status" value="1"/>
</dbReference>
<evidence type="ECO:0000256" key="7">
    <source>
        <dbReference type="SAM" id="MobiDB-lite"/>
    </source>
</evidence>
<dbReference type="Gene3D" id="2.40.70.10">
    <property type="entry name" value="Acid Proteases"/>
    <property type="match status" value="1"/>
</dbReference>
<dbReference type="Gene3D" id="3.30.420.10">
    <property type="entry name" value="Ribonuclease H-like superfamily/Ribonuclease H"/>
    <property type="match status" value="2"/>
</dbReference>
<organism evidence="11 12">
    <name type="scientific">Taxus chinensis</name>
    <name type="common">Chinese yew</name>
    <name type="synonym">Taxus wallichiana var. chinensis</name>
    <dbReference type="NCBI Taxonomy" id="29808"/>
    <lineage>
        <taxon>Eukaryota</taxon>
        <taxon>Viridiplantae</taxon>
        <taxon>Streptophyta</taxon>
        <taxon>Embryophyta</taxon>
        <taxon>Tracheophyta</taxon>
        <taxon>Spermatophyta</taxon>
        <taxon>Pinopsida</taxon>
        <taxon>Pinidae</taxon>
        <taxon>Conifers II</taxon>
        <taxon>Cupressales</taxon>
        <taxon>Taxaceae</taxon>
        <taxon>Taxus</taxon>
    </lineage>
</organism>
<dbReference type="FunFam" id="3.30.420.10:FF:000032">
    <property type="entry name" value="Retrovirus-related Pol polyprotein from transposon 297-like Protein"/>
    <property type="match status" value="1"/>
</dbReference>
<evidence type="ECO:0000259" key="10">
    <source>
        <dbReference type="PROSITE" id="PS50994"/>
    </source>
</evidence>
<keyword evidence="4" id="KW-0378">Hydrolase</keyword>
<feature type="region of interest" description="Disordered" evidence="7">
    <location>
        <begin position="339"/>
        <end position="416"/>
    </location>
</feature>
<feature type="domain" description="RNase H type-1" evidence="9">
    <location>
        <begin position="653"/>
        <end position="782"/>
    </location>
</feature>
<evidence type="ECO:0000313" key="11">
    <source>
        <dbReference type="EMBL" id="KAH9291042.1"/>
    </source>
</evidence>
<gene>
    <name evidence="11" type="ORF">KI387_044171</name>
</gene>
<evidence type="ECO:0000256" key="6">
    <source>
        <dbReference type="ARBA" id="ARBA00023268"/>
    </source>
</evidence>
<accession>A0AA38F7D8</accession>
<comment type="caution">
    <text evidence="11">The sequence shown here is derived from an EMBL/GenBank/DDBJ whole genome shotgun (WGS) entry which is preliminary data.</text>
</comment>
<dbReference type="InterPro" id="IPR050951">
    <property type="entry name" value="Retrovirus_Pol_polyprotein"/>
</dbReference>
<sequence length="1828" mass="205254">MAAPLPWGQRVGPLALTQPLHELPRGNRKNFPKFKGDGKVHPDEHIAAFIVACGVLGVEHEDVSVRLFVETLQDNAADWFFHLPAGAITDWDTMRTQFENRFKPAEDVHALLAQISQIKKDSQEPMREFVARFNRLINKIPTNTRPVDRIQKCFFLNAQSPKVSYALRRANLATLALDQELAVSVEDDLIMSGKLRRDPPKSKSAASSSSTPGPNTDPLVQKLANDLIAIKKQLAQHAPYADVPRRNFQPRNRLPASQTRLALEGPPVKVPVNATCEVEEPDDDEDNEACEEFVEEFDDEAEELEGSRVNFFTTEGIDDGDDYDEVVADMNSESFAVMTREQTRQREKVTQPIKKSKEQSTTIPVIAKRGSPIPTSSTPKVSPINPATKVASSFSPKVDKPRISNDDGPSTSGSFDIVDHLKKTKVQISEAEYYQTHPKAFAKMIQFVNSHSKTTSKGLLPTPPSAPQPSLVAAVTSPGDKIKPFYVTLLIAGHRLSNCVIDSGASDNVMPAKVAHALGLTLTRTYGSCYSMESKEVPLVGRIKDAQVAFAALPEKKVLATILVADIPPSYGMLLSRNFCKDVGGEIQMDWSHALVPVNGQMKKLLPEKQSEYIVQKTDDPKAQILYEDMGHGNYMIMSPDEIQPPKASPKDPNGVWILEFDGSCSSAGSGAGVLLVSPEGSLHPFSFKLQFENTNNTAEYEALILGLQVAKEQGVKNLLARGDAELIVKQVRSLFQVKNGRLKHYRNQVWDSIEFLDAFSIEAIPREKNSRADSLAVSGSLLIPHPDFSQDKFTIEMVHRPSVPDNTNNWQVFNDDQHLLSFLELKGNFEQLYFEGSDNLPRESVSFDQAVTQGEETDQEGCIKLKGNKIPKGLVSLEELFDKHDRYVKSRASSGPQQSAEHDKINIGSSTDPKLVNIGKCCTADERRKAIDLLRRYKDVLAYSYEDLKAFKPKDMQHSIPLKPGIKPFKQKQRQYNPKIADTIFQEIQKLLKAKIIFPIHHSTWIANIVPVRKKNGEIRICVDFRNLNQASLKDNYPLPMMDQVLQAVTGSEMLSMLDGFSGYNQVEVDTADQHKTAFTTPWGTFAYKRMPFGLINAGATFQRAMDLAFGSLKGKCIVIYLDDLTVFSKTRADHFDHLETVLLRCREHGISLNPKKSVFCVTEGKLLGHIVSKDGIKIDPERVQAIQQIPLPTSKKGVHSFFGKINFLRRFIPDFAELTLNISQMMKGKQTFGWSSEGKESFEGIKRAIAKTPVLACPDFSKDFIIYCYATDNTLAAVLTQEDSNEHELPIAFMSYILKDHELKYTMMEKHAFAVVKAVKQFRFYILNSHSMVLVPDTTVKSILTQQEFGSKRGNWVAKVQEYDIDIKPTKLVRGKGLCELIAEGAKHELLEEKVDLPTVLFLSSVDEWYADIAHFLTYGECPSHLTAKEKRTVKLRSAQYVLWENALFKRGIDGRFLKCVDKEQQRKLLSAFHDHACGGHFSSTVTTHKILHGGYYWPSLFRDASKWVDKCEACQTFVGRPKLASLPLKPVVIEEPFQQWGLDFIGTLNPASSAGHTHVLTATDYFTKWVEAIPVKSTTSEVVCSFIKENILVRYGVPNKIVTDNASNFSSAEIMDFCYGYGISLAHSSDYYPQGNGQAESTNKNLVTIIRKLVNESQRNWHKKLYDALWADRITPKRAIGMSPFQVVYGVEAQLPVTVELPALHLMKAIEDTSFSDALDKRIMYLHKLNEDRLMVADRISVHQQKVKVLFDKKARFRDFQVGDTVLLWDKRHEPRGSHGKFDSLWLGPFKIRHFAGKNSFYLDYMDGSPLPLPYSGQYLKLFKS</sequence>
<dbReference type="Proteomes" id="UP000824469">
    <property type="component" value="Unassembled WGS sequence"/>
</dbReference>
<keyword evidence="12" id="KW-1185">Reference proteome</keyword>
<dbReference type="InterPro" id="IPR012337">
    <property type="entry name" value="RNaseH-like_sf"/>
</dbReference>
<dbReference type="Gene3D" id="3.10.20.370">
    <property type="match status" value="1"/>
</dbReference>
<dbReference type="CDD" id="cd01647">
    <property type="entry name" value="RT_LTR"/>
    <property type="match status" value="1"/>
</dbReference>
<dbReference type="InterPro" id="IPR043502">
    <property type="entry name" value="DNA/RNA_pol_sf"/>
</dbReference>
<dbReference type="InterPro" id="IPR002156">
    <property type="entry name" value="RNaseH_domain"/>
</dbReference>
<dbReference type="Gene3D" id="3.30.70.270">
    <property type="match status" value="2"/>
</dbReference>
<evidence type="ECO:0000313" key="12">
    <source>
        <dbReference type="Proteomes" id="UP000824469"/>
    </source>
</evidence>
<evidence type="ECO:0000256" key="5">
    <source>
        <dbReference type="ARBA" id="ARBA00023172"/>
    </source>
</evidence>
<feature type="region of interest" description="Disordered" evidence="7">
    <location>
        <begin position="193"/>
        <end position="219"/>
    </location>
</feature>
<dbReference type="InterPro" id="IPR041577">
    <property type="entry name" value="RT_RNaseH_2"/>
</dbReference>
<dbReference type="Pfam" id="PF03732">
    <property type="entry name" value="Retrotrans_gag"/>
    <property type="match status" value="1"/>
</dbReference>
<dbReference type="InterPro" id="IPR036397">
    <property type="entry name" value="RNaseH_sf"/>
</dbReference>
<dbReference type="GO" id="GO:0003676">
    <property type="term" value="F:nucleic acid binding"/>
    <property type="evidence" value="ECO:0007669"/>
    <property type="project" value="InterPro"/>
</dbReference>
<dbReference type="Gene3D" id="3.10.10.10">
    <property type="entry name" value="HIV Type 1 Reverse Transcriptase, subunit A, domain 1"/>
    <property type="match status" value="1"/>
</dbReference>
<keyword evidence="5" id="KW-0233">DNA recombination</keyword>
<evidence type="ECO:0000256" key="2">
    <source>
        <dbReference type="ARBA" id="ARBA00022695"/>
    </source>
</evidence>
<dbReference type="Pfam" id="PF13456">
    <property type="entry name" value="RVT_3"/>
    <property type="match status" value="1"/>
</dbReference>
<dbReference type="InterPro" id="IPR001584">
    <property type="entry name" value="Integrase_cat-core"/>
</dbReference>
<dbReference type="PROSITE" id="PS50878">
    <property type="entry name" value="RT_POL"/>
    <property type="match status" value="1"/>
</dbReference>
<dbReference type="InterPro" id="IPR021109">
    <property type="entry name" value="Peptidase_aspartic_dom_sf"/>
</dbReference>